<dbReference type="Proteomes" id="UP001464891">
    <property type="component" value="Unassembled WGS sequence"/>
</dbReference>
<evidence type="ECO:0000313" key="6">
    <source>
        <dbReference type="EMBL" id="MEP0818546.1"/>
    </source>
</evidence>
<proteinExistence type="predicted"/>
<organism evidence="6 7">
    <name type="scientific">Trichocoleus desertorum GB2-A4</name>
    <dbReference type="NCBI Taxonomy" id="2933944"/>
    <lineage>
        <taxon>Bacteria</taxon>
        <taxon>Bacillati</taxon>
        <taxon>Cyanobacteriota</taxon>
        <taxon>Cyanophyceae</taxon>
        <taxon>Leptolyngbyales</taxon>
        <taxon>Trichocoleusaceae</taxon>
        <taxon>Trichocoleus</taxon>
    </lineage>
</organism>
<dbReference type="PRINTS" id="PR00420">
    <property type="entry name" value="RNGMNOXGNASE"/>
</dbReference>
<comment type="cofactor">
    <cofactor evidence="1">
        <name>FAD</name>
        <dbReference type="ChEBI" id="CHEBI:57692"/>
    </cofactor>
</comment>
<gene>
    <name evidence="6" type="ORF">NC998_15715</name>
</gene>
<dbReference type="RefSeq" id="WP_190436783.1">
    <property type="nucleotide sequence ID" value="NZ_JAMPKM010000009.1"/>
</dbReference>
<dbReference type="GO" id="GO:0004497">
    <property type="term" value="F:monooxygenase activity"/>
    <property type="evidence" value="ECO:0007669"/>
    <property type="project" value="UniProtKB-KW"/>
</dbReference>
<sequence>MQQNHIPTQPSIKKAIVIGGGIGGLTLARAFLDVGIDVELYEKRSLDAMLSGPGGIFIQRNAIRIYQLLWEGKLYNALYEKGGKIGKGGFFSQKGRPLYINAPEFIQEENLGICLLRPELQQILYQALPPDKVHTEVAFEKFEDLGDRVRVSFQDGSSTEGDILVGADGLYSRVRASLENCERLTPPVYSGTTCWRGYFSGAGLPLDPEYSWLEFWGKGNRFGYFDVGGGRFSFYAFQNTAMGGDDASQGGALPMLRSLASNYAEPVPAIVNSLGEYPIYRDDIFDREPLGQQWGKSRVTLIGDAAHPVQPSLGQGGCMAIEDAFELAKQLKQAGDRTQIVSLLREFEASRSHRVAQVFTSSRQVSQLGQTDSTVGCFMRNWIYQLTPTWLGDLQFKWLFDYHPTWG</sequence>
<evidence type="ECO:0000313" key="7">
    <source>
        <dbReference type="Proteomes" id="UP001464891"/>
    </source>
</evidence>
<keyword evidence="4" id="KW-0560">Oxidoreductase</keyword>
<reference evidence="6 7" key="1">
    <citation type="submission" date="2022-04" db="EMBL/GenBank/DDBJ databases">
        <title>Positive selection, recombination, and allopatry shape intraspecific diversity of widespread and dominant cyanobacteria.</title>
        <authorList>
            <person name="Wei J."/>
            <person name="Shu W."/>
            <person name="Hu C."/>
        </authorList>
    </citation>
    <scope>NUCLEOTIDE SEQUENCE [LARGE SCALE GENOMIC DNA]</scope>
    <source>
        <strain evidence="6 7">GB2-A4</strain>
    </source>
</reference>
<dbReference type="PANTHER" id="PTHR46496:SF1">
    <property type="entry name" value="ZEAXANTHIN EPOXIDASE, CHLOROPLASTIC"/>
    <property type="match status" value="1"/>
</dbReference>
<feature type="domain" description="FAD-binding" evidence="5">
    <location>
        <begin position="292"/>
        <end position="360"/>
    </location>
</feature>
<dbReference type="SUPFAM" id="SSF51905">
    <property type="entry name" value="FAD/NAD(P)-binding domain"/>
    <property type="match status" value="1"/>
</dbReference>
<name>A0ABV0J9T7_9CYAN</name>
<dbReference type="Gene3D" id="3.50.50.60">
    <property type="entry name" value="FAD/NAD(P)-binding domain"/>
    <property type="match status" value="1"/>
</dbReference>
<dbReference type="EMBL" id="JAMPKM010000009">
    <property type="protein sequence ID" value="MEP0818546.1"/>
    <property type="molecule type" value="Genomic_DNA"/>
</dbReference>
<comment type="caution">
    <text evidence="6">The sequence shown here is derived from an EMBL/GenBank/DDBJ whole genome shotgun (WGS) entry which is preliminary data.</text>
</comment>
<evidence type="ECO:0000256" key="3">
    <source>
        <dbReference type="ARBA" id="ARBA00022827"/>
    </source>
</evidence>
<accession>A0ABV0J9T7</accession>
<dbReference type="InterPro" id="IPR036188">
    <property type="entry name" value="FAD/NAD-bd_sf"/>
</dbReference>
<dbReference type="PANTHER" id="PTHR46496">
    <property type="match status" value="1"/>
</dbReference>
<evidence type="ECO:0000256" key="1">
    <source>
        <dbReference type="ARBA" id="ARBA00001974"/>
    </source>
</evidence>
<keyword evidence="3" id="KW-0274">FAD</keyword>
<keyword evidence="7" id="KW-1185">Reference proteome</keyword>
<dbReference type="Pfam" id="PF01494">
    <property type="entry name" value="FAD_binding_3"/>
    <property type="match status" value="1"/>
</dbReference>
<dbReference type="InterPro" id="IPR002938">
    <property type="entry name" value="FAD-bd"/>
</dbReference>
<keyword evidence="2" id="KW-0285">Flavoprotein</keyword>
<evidence type="ECO:0000259" key="5">
    <source>
        <dbReference type="Pfam" id="PF01494"/>
    </source>
</evidence>
<evidence type="ECO:0000256" key="4">
    <source>
        <dbReference type="ARBA" id="ARBA00023002"/>
    </source>
</evidence>
<keyword evidence="6" id="KW-0503">Monooxygenase</keyword>
<evidence type="ECO:0000256" key="2">
    <source>
        <dbReference type="ARBA" id="ARBA00022630"/>
    </source>
</evidence>
<protein>
    <submittedName>
        <fullName evidence="6">FAD-dependent monooxygenase</fullName>
    </submittedName>
</protein>